<dbReference type="PANTHER" id="PTHR43281">
    <property type="entry name" value="FARNESYL DIPHOSPHATE SYNTHASE"/>
    <property type="match status" value="1"/>
</dbReference>
<dbReference type="SUPFAM" id="SSF48576">
    <property type="entry name" value="Terpenoid synthases"/>
    <property type="match status" value="1"/>
</dbReference>
<evidence type="ECO:0000313" key="5">
    <source>
        <dbReference type="EMBL" id="KAG1362522.1"/>
    </source>
</evidence>
<name>A0A8K0IMQ7_COCNU</name>
<dbReference type="OrthoDB" id="6921389at2759"/>
<evidence type="ECO:0000313" key="6">
    <source>
        <dbReference type="Proteomes" id="UP000797356"/>
    </source>
</evidence>
<feature type="region of interest" description="Disordered" evidence="4">
    <location>
        <begin position="82"/>
        <end position="102"/>
    </location>
</feature>
<gene>
    <name evidence="5" type="ORF">COCNU_10G007410</name>
</gene>
<dbReference type="EMBL" id="CM017881">
    <property type="protein sequence ID" value="KAG1362522.1"/>
    <property type="molecule type" value="Genomic_DNA"/>
</dbReference>
<sequence length="102" mass="10905">MCITACKLIGKDRFTTFSTACTLEMVHAALSTMTSLTSMPCTVLHRSRPSTHAHSGDDMAIITNDALFSIAFNHVVASTPRDLIPQPSSSAPSPTKQKSCHA</sequence>
<proteinExistence type="predicted"/>
<dbReference type="AlphaFoldDB" id="A0A8K0IMQ7"/>
<accession>A0A8K0IMQ7</accession>
<feature type="compositionally biased region" description="Polar residues" evidence="4">
    <location>
        <begin position="86"/>
        <end position="102"/>
    </location>
</feature>
<evidence type="ECO:0000256" key="1">
    <source>
        <dbReference type="ARBA" id="ARBA00001946"/>
    </source>
</evidence>
<keyword evidence="6" id="KW-1185">Reference proteome</keyword>
<evidence type="ECO:0000256" key="3">
    <source>
        <dbReference type="ARBA" id="ARBA00022842"/>
    </source>
</evidence>
<dbReference type="PANTHER" id="PTHR43281:SF5">
    <property type="entry name" value="HETERODIMERIC GERANYLGERANYL PYROPHOSPHATE SYNTHASE SMALL SUBUNIT, CHLOROPLASTIC"/>
    <property type="match status" value="1"/>
</dbReference>
<dbReference type="GO" id="GO:0046872">
    <property type="term" value="F:metal ion binding"/>
    <property type="evidence" value="ECO:0007669"/>
    <property type="project" value="UniProtKB-KW"/>
</dbReference>
<protein>
    <submittedName>
        <fullName evidence="5">Putative Heterodimeric geranylgeranyl pyrophosphate synthase small subunit, chloroplastic</fullName>
    </submittedName>
</protein>
<evidence type="ECO:0000256" key="2">
    <source>
        <dbReference type="ARBA" id="ARBA00022723"/>
    </source>
</evidence>
<dbReference type="Gene3D" id="1.10.600.10">
    <property type="entry name" value="Farnesyl Diphosphate Synthase"/>
    <property type="match status" value="1"/>
</dbReference>
<comment type="cofactor">
    <cofactor evidence="1">
        <name>Mg(2+)</name>
        <dbReference type="ChEBI" id="CHEBI:18420"/>
    </cofactor>
</comment>
<organism evidence="5 6">
    <name type="scientific">Cocos nucifera</name>
    <name type="common">Coconut palm</name>
    <dbReference type="NCBI Taxonomy" id="13894"/>
    <lineage>
        <taxon>Eukaryota</taxon>
        <taxon>Viridiplantae</taxon>
        <taxon>Streptophyta</taxon>
        <taxon>Embryophyta</taxon>
        <taxon>Tracheophyta</taxon>
        <taxon>Spermatophyta</taxon>
        <taxon>Magnoliopsida</taxon>
        <taxon>Liliopsida</taxon>
        <taxon>Arecaceae</taxon>
        <taxon>Arecoideae</taxon>
        <taxon>Cocoseae</taxon>
        <taxon>Attaleinae</taxon>
        <taxon>Cocos</taxon>
    </lineage>
</organism>
<dbReference type="Proteomes" id="UP000797356">
    <property type="component" value="Chromosome 10"/>
</dbReference>
<reference evidence="5" key="2">
    <citation type="submission" date="2019-07" db="EMBL/GenBank/DDBJ databases">
        <authorList>
            <person name="Yang Y."/>
            <person name="Bocs S."/>
            <person name="Baudouin L."/>
        </authorList>
    </citation>
    <scope>NUCLEOTIDE SEQUENCE</scope>
    <source>
        <tissue evidence="5">Spear leaf of Hainan Tall coconut</tissue>
    </source>
</reference>
<comment type="caution">
    <text evidence="5">The sequence shown here is derived from an EMBL/GenBank/DDBJ whole genome shotgun (WGS) entry which is preliminary data.</text>
</comment>
<dbReference type="GO" id="GO:0004659">
    <property type="term" value="F:prenyltransferase activity"/>
    <property type="evidence" value="ECO:0007669"/>
    <property type="project" value="TreeGrafter"/>
</dbReference>
<keyword evidence="3" id="KW-0460">Magnesium</keyword>
<evidence type="ECO:0000256" key="4">
    <source>
        <dbReference type="SAM" id="MobiDB-lite"/>
    </source>
</evidence>
<keyword evidence="2" id="KW-0479">Metal-binding</keyword>
<dbReference type="InterPro" id="IPR008949">
    <property type="entry name" value="Isoprenoid_synthase_dom_sf"/>
</dbReference>
<reference evidence="5" key="1">
    <citation type="journal article" date="2017" name="Gigascience">
        <title>The genome draft of coconut (Cocos nucifera).</title>
        <authorList>
            <person name="Xiao Y."/>
            <person name="Xu P."/>
            <person name="Fan H."/>
            <person name="Baudouin L."/>
            <person name="Xia W."/>
            <person name="Bocs S."/>
            <person name="Xu J."/>
            <person name="Li Q."/>
            <person name="Guo A."/>
            <person name="Zhou L."/>
            <person name="Li J."/>
            <person name="Wu Y."/>
            <person name="Ma Z."/>
            <person name="Armero A."/>
            <person name="Issali A.E."/>
            <person name="Liu N."/>
            <person name="Peng M."/>
            <person name="Yang Y."/>
        </authorList>
    </citation>
    <scope>NUCLEOTIDE SEQUENCE</scope>
    <source>
        <tissue evidence="5">Spear leaf of Hainan Tall coconut</tissue>
    </source>
</reference>